<reference evidence="4 5" key="1">
    <citation type="submission" date="2017-01" db="EMBL/GenBank/DDBJ databases">
        <authorList>
            <person name="Mah S.A."/>
            <person name="Swanson W.J."/>
            <person name="Moy G.W."/>
            <person name="Vacquier V.D."/>
        </authorList>
    </citation>
    <scope>NUCLEOTIDE SEQUENCE [LARGE SCALE GENOMIC DNA]</scope>
    <source>
        <strain evidence="4 5">DSM 22694</strain>
    </source>
</reference>
<gene>
    <name evidence="4" type="ORF">RS694_19940</name>
</gene>
<evidence type="ECO:0000256" key="1">
    <source>
        <dbReference type="ARBA" id="ARBA00022729"/>
    </source>
</evidence>
<sequence length="260" mass="28677">MSFIVLTRPWAAALVVLAGVLALPGPAQAQASLRYGVFESMGYPLNTRDPQGRLNGGLLTDMGALLAKELGRQLQTVPLSRRRIEPSLLRGDVDLVCYHSPGWTEQHAQFGWTIATLPQIERIVVRKGAPMPEDLPQDVMGKRISTQHGYGYPPLQPLFEAGQATRVDDSKVEFQFKSVALGASDMLVTSEAEIEGYFYDHPQERGQFETSKAIFTSVPTQCAVSPKSRASLTEINKALAHLMHTGALERLAKKYRLSMR</sequence>
<dbReference type="PANTHER" id="PTHR35936:SF6">
    <property type="entry name" value="AMINO ACID ABC TRANSPORTER SUBSTRATE-BINDING PAAT FAMILY PROTEIN"/>
    <property type="match status" value="1"/>
</dbReference>
<dbReference type="PANTHER" id="PTHR35936">
    <property type="entry name" value="MEMBRANE-BOUND LYTIC MUREIN TRANSGLYCOSYLASE F"/>
    <property type="match status" value="1"/>
</dbReference>
<dbReference type="KEGG" id="rsb:RS694_19940"/>
<proteinExistence type="predicted"/>
<dbReference type="EMBL" id="CP019239">
    <property type="protein sequence ID" value="APW44565.1"/>
    <property type="molecule type" value="Genomic_DNA"/>
</dbReference>
<dbReference type="InterPro" id="IPR001638">
    <property type="entry name" value="Solute-binding_3/MltF_N"/>
</dbReference>
<dbReference type="RefSeq" id="WP_029708256.1">
    <property type="nucleotide sequence ID" value="NZ_CP019239.1"/>
</dbReference>
<evidence type="ECO:0000313" key="5">
    <source>
        <dbReference type="Proteomes" id="UP000186110"/>
    </source>
</evidence>
<dbReference type="Gene3D" id="3.40.190.10">
    <property type="entry name" value="Periplasmic binding protein-like II"/>
    <property type="match status" value="2"/>
</dbReference>
<evidence type="ECO:0000259" key="3">
    <source>
        <dbReference type="SMART" id="SM00062"/>
    </source>
</evidence>
<keyword evidence="1 2" id="KW-0732">Signal</keyword>
<dbReference type="STRING" id="1484693.RS694_19940"/>
<dbReference type="SUPFAM" id="SSF53850">
    <property type="entry name" value="Periplasmic binding protein-like II"/>
    <property type="match status" value="1"/>
</dbReference>
<evidence type="ECO:0000313" key="4">
    <source>
        <dbReference type="EMBL" id="APW44565.1"/>
    </source>
</evidence>
<feature type="chain" id="PRO_5010293518" description="Solute-binding protein family 3/N-terminal domain-containing protein" evidence="2">
    <location>
        <begin position="30"/>
        <end position="260"/>
    </location>
</feature>
<accession>A0A1P8KF28</accession>
<dbReference type="Proteomes" id="UP000186110">
    <property type="component" value="Chromosome"/>
</dbReference>
<feature type="domain" description="Solute-binding protein family 3/N-terminal" evidence="3">
    <location>
        <begin position="32"/>
        <end position="259"/>
    </location>
</feature>
<keyword evidence="5" id="KW-1185">Reference proteome</keyword>
<protein>
    <recommendedName>
        <fullName evidence="3">Solute-binding protein family 3/N-terminal domain-containing protein</fullName>
    </recommendedName>
</protein>
<organism evidence="4 5">
    <name type="scientific">Rhodoferax saidenbachensis</name>
    <dbReference type="NCBI Taxonomy" id="1484693"/>
    <lineage>
        <taxon>Bacteria</taxon>
        <taxon>Pseudomonadati</taxon>
        <taxon>Pseudomonadota</taxon>
        <taxon>Betaproteobacteria</taxon>
        <taxon>Burkholderiales</taxon>
        <taxon>Comamonadaceae</taxon>
        <taxon>Rhodoferax</taxon>
    </lineage>
</organism>
<evidence type="ECO:0000256" key="2">
    <source>
        <dbReference type="SAM" id="SignalP"/>
    </source>
</evidence>
<dbReference type="AlphaFoldDB" id="A0A1P8KF28"/>
<dbReference type="Pfam" id="PF00497">
    <property type="entry name" value="SBP_bac_3"/>
    <property type="match status" value="1"/>
</dbReference>
<dbReference type="eggNOG" id="COG0834">
    <property type="taxonomic scope" value="Bacteria"/>
</dbReference>
<dbReference type="SMART" id="SM00062">
    <property type="entry name" value="PBPb"/>
    <property type="match status" value="1"/>
</dbReference>
<name>A0A1P8KF28_9BURK</name>
<feature type="signal peptide" evidence="2">
    <location>
        <begin position="1"/>
        <end position="29"/>
    </location>
</feature>